<comment type="similarity">
    <text evidence="1">Belongs to the thiolase-like superfamily. Thiolase family.</text>
</comment>
<proteinExistence type="inferred from homology"/>
<evidence type="ECO:0000256" key="3">
    <source>
        <dbReference type="ARBA" id="ARBA00023315"/>
    </source>
</evidence>
<dbReference type="PANTHER" id="PTHR18919">
    <property type="entry name" value="ACETYL-COA C-ACYLTRANSFERASE"/>
    <property type="match status" value="1"/>
</dbReference>
<keyword evidence="3" id="KW-0012">Acyltransferase</keyword>
<dbReference type="EMBL" id="WSEK01000004">
    <property type="protein sequence ID" value="MVQ49003.1"/>
    <property type="molecule type" value="Genomic_DNA"/>
</dbReference>
<keyword evidence="6" id="KW-1185">Reference proteome</keyword>
<gene>
    <name evidence="5" type="ORF">GON03_07395</name>
</gene>
<reference evidence="5 6" key="1">
    <citation type="submission" date="2019-12" db="EMBL/GenBank/DDBJ databases">
        <authorList>
            <person name="Huq M.A."/>
        </authorList>
    </citation>
    <scope>NUCLEOTIDE SEQUENCE [LARGE SCALE GENOMIC DNA]</scope>
    <source>
        <strain evidence="5 6">MAH-18</strain>
    </source>
</reference>
<dbReference type="SUPFAM" id="SSF53901">
    <property type="entry name" value="Thiolase-like"/>
    <property type="match status" value="2"/>
</dbReference>
<sequence length="545" mass="57881">MSPSLDPATPVLVGVGQHSERIDDPGYAGLSAADLAGRAAAAALVDTGADADALAAAIDTVAGVRQFEVSTPIAEAPLGRADNYPRAVARRIGADPGHAMLEVAGGQAPQQLVTEMAAAIAAGSREVVLLVGSEAISTTRHLAERDPRPDFTETVGGQLEDRGLGLRGLVSWQTVIHGLLDAPVQYALFENARRARLGLSREQYAAGMGALFAPFTEVAAANPHAAAPTVRTAAELVTPSERNRAIVDPYPRFLVARDQVNQGAAVLLTSVGAARRLGVPEDRWVFLHGHADVRERDFFERADLSRYPAAGLAVRHALEVAGADLADVTHLDLYSCFPVAVTCVLDELGLPPDDPRGLTLTGGLPFFGGAGNNYSMHAIAEAVARCRADRDALALVGANGGMMSKYSVGLYSARPVAWRPDRSAEVQAEIASWPAPALDPHPEGWASIETCTVRFGRAGRRTAIVVGRLEETGARFMANALEDDDEILDLLEGPEPLGRRIYVRGGTDRHRVTTTRERMDALRPGTGPVDWTEVDQRAAEFESSL</sequence>
<evidence type="ECO:0000256" key="2">
    <source>
        <dbReference type="ARBA" id="ARBA00022679"/>
    </source>
</evidence>
<comment type="caution">
    <text evidence="5">The sequence shown here is derived from an EMBL/GenBank/DDBJ whole genome shotgun (WGS) entry which is preliminary data.</text>
</comment>
<dbReference type="Pfam" id="PF18313">
    <property type="entry name" value="TLP1_add_C"/>
    <property type="match status" value="1"/>
</dbReference>
<dbReference type="GO" id="GO:0016746">
    <property type="term" value="F:acyltransferase activity"/>
    <property type="evidence" value="ECO:0007669"/>
    <property type="project" value="UniProtKB-KW"/>
</dbReference>
<accession>A0A6L6XQH5</accession>
<dbReference type="AlphaFoldDB" id="A0A6L6XQH5"/>
<dbReference type="PANTHER" id="PTHR18919:SF139">
    <property type="entry name" value="THIOLASE-LIKE PROTEIN TYPE 1 ADDITIONAL C-TERMINAL DOMAIN-CONTAINING PROTEIN"/>
    <property type="match status" value="1"/>
</dbReference>
<evidence type="ECO:0000313" key="6">
    <source>
        <dbReference type="Proteomes" id="UP000473525"/>
    </source>
</evidence>
<dbReference type="NCBIfam" id="NF006105">
    <property type="entry name" value="PRK08257.1-4"/>
    <property type="match status" value="1"/>
</dbReference>
<evidence type="ECO:0000256" key="1">
    <source>
        <dbReference type="ARBA" id="ARBA00010982"/>
    </source>
</evidence>
<organism evidence="5 6">
    <name type="scientific">Nocardioides agri</name>
    <dbReference type="NCBI Taxonomy" id="2682843"/>
    <lineage>
        <taxon>Bacteria</taxon>
        <taxon>Bacillati</taxon>
        <taxon>Actinomycetota</taxon>
        <taxon>Actinomycetes</taxon>
        <taxon>Propionibacteriales</taxon>
        <taxon>Nocardioidaceae</taxon>
        <taxon>Nocardioides</taxon>
    </lineage>
</organism>
<dbReference type="RefSeq" id="WP_157341466.1">
    <property type="nucleotide sequence ID" value="NZ_WSEK01000004.1"/>
</dbReference>
<dbReference type="Gene3D" id="2.40.50.840">
    <property type="match status" value="1"/>
</dbReference>
<dbReference type="InterPro" id="IPR040771">
    <property type="entry name" value="TLP1_add_C"/>
</dbReference>
<dbReference type="Gene3D" id="3.40.47.10">
    <property type="match status" value="1"/>
</dbReference>
<keyword evidence="2 5" id="KW-0808">Transferase</keyword>
<protein>
    <submittedName>
        <fullName evidence="5">Acetyl-CoA acetyltransferase</fullName>
    </submittedName>
</protein>
<feature type="domain" description="Thiolase-like protein type 1 additional C-terminal" evidence="4">
    <location>
        <begin position="425"/>
        <end position="504"/>
    </location>
</feature>
<name>A0A6L6XQH5_9ACTN</name>
<dbReference type="InterPro" id="IPR016039">
    <property type="entry name" value="Thiolase-like"/>
</dbReference>
<evidence type="ECO:0000259" key="4">
    <source>
        <dbReference type="Pfam" id="PF18313"/>
    </source>
</evidence>
<dbReference type="Proteomes" id="UP000473525">
    <property type="component" value="Unassembled WGS sequence"/>
</dbReference>
<evidence type="ECO:0000313" key="5">
    <source>
        <dbReference type="EMBL" id="MVQ49003.1"/>
    </source>
</evidence>